<dbReference type="GO" id="GO:0003676">
    <property type="term" value="F:nucleic acid binding"/>
    <property type="evidence" value="ECO:0007669"/>
    <property type="project" value="InterPro"/>
</dbReference>
<protein>
    <recommendedName>
        <fullName evidence="2">UPF0102 protein DFQ04_2338</fullName>
    </recommendedName>
</protein>
<proteinExistence type="inferred from homology"/>
<dbReference type="Proteomes" id="UP000294535">
    <property type="component" value="Unassembled WGS sequence"/>
</dbReference>
<evidence type="ECO:0000256" key="1">
    <source>
        <dbReference type="ARBA" id="ARBA00006738"/>
    </source>
</evidence>
<dbReference type="Pfam" id="PF02021">
    <property type="entry name" value="UPF0102"/>
    <property type="match status" value="1"/>
</dbReference>
<dbReference type="PANTHER" id="PTHR34039:SF1">
    <property type="entry name" value="UPF0102 PROTEIN YRAN"/>
    <property type="match status" value="1"/>
</dbReference>
<organism evidence="3 4">
    <name type="scientific">Algoriphagus boseongensis</name>
    <dbReference type="NCBI Taxonomy" id="1442587"/>
    <lineage>
        <taxon>Bacteria</taxon>
        <taxon>Pseudomonadati</taxon>
        <taxon>Bacteroidota</taxon>
        <taxon>Cytophagia</taxon>
        <taxon>Cytophagales</taxon>
        <taxon>Cyclobacteriaceae</taxon>
        <taxon>Algoriphagus</taxon>
    </lineage>
</organism>
<evidence type="ECO:0000313" key="3">
    <source>
        <dbReference type="EMBL" id="TDQ16226.1"/>
    </source>
</evidence>
<gene>
    <name evidence="3" type="ORF">DFQ04_2338</name>
</gene>
<name>A0A4R6T2P8_9BACT</name>
<dbReference type="NCBIfam" id="NF009150">
    <property type="entry name" value="PRK12497.1-3"/>
    <property type="match status" value="1"/>
</dbReference>
<dbReference type="CDD" id="cd20736">
    <property type="entry name" value="PoNe_Nuclease"/>
    <property type="match status" value="1"/>
</dbReference>
<comment type="similarity">
    <text evidence="1 2">Belongs to the UPF0102 family.</text>
</comment>
<dbReference type="Gene3D" id="3.40.1350.10">
    <property type="match status" value="1"/>
</dbReference>
<dbReference type="AlphaFoldDB" id="A0A4R6T2P8"/>
<evidence type="ECO:0000256" key="2">
    <source>
        <dbReference type="HAMAP-Rule" id="MF_00048"/>
    </source>
</evidence>
<keyword evidence="3" id="KW-0378">Hydrolase</keyword>
<accession>A0A4R6T2P8</accession>
<keyword evidence="4" id="KW-1185">Reference proteome</keyword>
<dbReference type="InterPro" id="IPR011335">
    <property type="entry name" value="Restrct_endonuc-II-like"/>
</dbReference>
<dbReference type="InterPro" id="IPR011856">
    <property type="entry name" value="tRNA_endonuc-like_dom_sf"/>
</dbReference>
<evidence type="ECO:0000313" key="4">
    <source>
        <dbReference type="Proteomes" id="UP000294535"/>
    </source>
</evidence>
<sequence>MAEHNESGRLAEQLAADWLISKGYEVITRNYRHGHAEIDLICQHRGLLIFIEVKFRSGTGFGYAEEFVDSVKKKLLVKAADQYIYESDWKKDIRFDIVGVYRDRTGTIHFRQFEDAFY</sequence>
<reference evidence="3 4" key="1">
    <citation type="submission" date="2019-03" db="EMBL/GenBank/DDBJ databases">
        <title>Genomic Encyclopedia of Type Strains, Phase III (KMG-III): the genomes of soil and plant-associated and newly described type strains.</title>
        <authorList>
            <person name="Whitman W."/>
        </authorList>
    </citation>
    <scope>NUCLEOTIDE SEQUENCE [LARGE SCALE GENOMIC DNA]</scope>
    <source>
        <strain evidence="3 4">CECT 8446</strain>
    </source>
</reference>
<dbReference type="PANTHER" id="PTHR34039">
    <property type="entry name" value="UPF0102 PROTEIN YRAN"/>
    <property type="match status" value="1"/>
</dbReference>
<comment type="caution">
    <text evidence="3">The sequence shown here is derived from an EMBL/GenBank/DDBJ whole genome shotgun (WGS) entry which is preliminary data.</text>
</comment>
<dbReference type="EMBL" id="SNYF01000007">
    <property type="protein sequence ID" value="TDQ16226.1"/>
    <property type="molecule type" value="Genomic_DNA"/>
</dbReference>
<keyword evidence="3" id="KW-0540">Nuclease</keyword>
<dbReference type="GO" id="GO:0004519">
    <property type="term" value="F:endonuclease activity"/>
    <property type="evidence" value="ECO:0007669"/>
    <property type="project" value="UniProtKB-KW"/>
</dbReference>
<dbReference type="InterPro" id="IPR003509">
    <property type="entry name" value="UPF0102_YraN-like"/>
</dbReference>
<dbReference type="HAMAP" id="MF_00048">
    <property type="entry name" value="UPF0102"/>
    <property type="match status" value="1"/>
</dbReference>
<dbReference type="SUPFAM" id="SSF52980">
    <property type="entry name" value="Restriction endonuclease-like"/>
    <property type="match status" value="1"/>
</dbReference>
<keyword evidence="3" id="KW-0255">Endonuclease</keyword>
<dbReference type="OrthoDB" id="9802516at2"/>
<dbReference type="RefSeq" id="WP_133555982.1">
    <property type="nucleotide sequence ID" value="NZ_SNYF01000007.1"/>
</dbReference>